<evidence type="ECO:0000313" key="1">
    <source>
        <dbReference type="EMBL" id="SVB74667.1"/>
    </source>
</evidence>
<gene>
    <name evidence="1" type="ORF">METZ01_LOCUS227521</name>
</gene>
<proteinExistence type="predicted"/>
<organism evidence="1">
    <name type="scientific">marine metagenome</name>
    <dbReference type="NCBI Taxonomy" id="408172"/>
    <lineage>
        <taxon>unclassified sequences</taxon>
        <taxon>metagenomes</taxon>
        <taxon>ecological metagenomes</taxon>
    </lineage>
</organism>
<sequence length="42" mass="5138">MPNIDLYKLALQLKVTEMIKIHARRRLMAEAYEYWCRLIQTN</sequence>
<accession>A0A382GJ57</accession>
<reference evidence="1" key="1">
    <citation type="submission" date="2018-05" db="EMBL/GenBank/DDBJ databases">
        <authorList>
            <person name="Lanie J.A."/>
            <person name="Ng W.-L."/>
            <person name="Kazmierczak K.M."/>
            <person name="Andrzejewski T.M."/>
            <person name="Davidsen T.M."/>
            <person name="Wayne K.J."/>
            <person name="Tettelin H."/>
            <person name="Glass J.I."/>
            <person name="Rusch D."/>
            <person name="Podicherti R."/>
            <person name="Tsui H.-C.T."/>
            <person name="Winkler M.E."/>
        </authorList>
    </citation>
    <scope>NUCLEOTIDE SEQUENCE</scope>
</reference>
<dbReference type="AlphaFoldDB" id="A0A382GJ57"/>
<protein>
    <submittedName>
        <fullName evidence="1">Uncharacterized protein</fullName>
    </submittedName>
</protein>
<name>A0A382GJ57_9ZZZZ</name>
<dbReference type="EMBL" id="UINC01055601">
    <property type="protein sequence ID" value="SVB74667.1"/>
    <property type="molecule type" value="Genomic_DNA"/>
</dbReference>